<dbReference type="PROSITE" id="PS50888">
    <property type="entry name" value="BHLH"/>
    <property type="match status" value="1"/>
</dbReference>
<comment type="subcellular location">
    <subcellularLocation>
        <location evidence="1">Nucleus</location>
    </subcellularLocation>
</comment>
<dbReference type="FunFam" id="4.10.280.10:FF:000002">
    <property type="entry name" value="Basic helix-loop-helix transcription factor"/>
    <property type="match status" value="1"/>
</dbReference>
<feature type="domain" description="BHLH" evidence="6">
    <location>
        <begin position="155"/>
        <end position="205"/>
    </location>
</feature>
<name>A0A835M4Y5_9MAGN</name>
<evidence type="ECO:0000256" key="4">
    <source>
        <dbReference type="ARBA" id="ARBA00023242"/>
    </source>
</evidence>
<dbReference type="Proteomes" id="UP000631114">
    <property type="component" value="Unassembled WGS sequence"/>
</dbReference>
<evidence type="ECO:0000256" key="3">
    <source>
        <dbReference type="ARBA" id="ARBA00023163"/>
    </source>
</evidence>
<evidence type="ECO:0000313" key="8">
    <source>
        <dbReference type="Proteomes" id="UP000631114"/>
    </source>
</evidence>
<evidence type="ECO:0000313" key="7">
    <source>
        <dbReference type="EMBL" id="KAF9610901.1"/>
    </source>
</evidence>
<dbReference type="PANTHER" id="PTHR12565">
    <property type="entry name" value="STEROL REGULATORY ELEMENT-BINDING PROTEIN"/>
    <property type="match status" value="1"/>
</dbReference>
<gene>
    <name evidence="7" type="ORF">IFM89_025489</name>
</gene>
<evidence type="ECO:0000256" key="1">
    <source>
        <dbReference type="ARBA" id="ARBA00004123"/>
    </source>
</evidence>
<dbReference type="Pfam" id="PF00010">
    <property type="entry name" value="HLH"/>
    <property type="match status" value="1"/>
</dbReference>
<dbReference type="SMART" id="SM00353">
    <property type="entry name" value="HLH"/>
    <property type="match status" value="1"/>
</dbReference>
<dbReference type="InterPro" id="IPR036638">
    <property type="entry name" value="HLH_DNA-bd_sf"/>
</dbReference>
<dbReference type="CDD" id="cd18919">
    <property type="entry name" value="bHLH_AtBPE_like"/>
    <property type="match status" value="1"/>
</dbReference>
<keyword evidence="8" id="KW-1185">Reference proteome</keyword>
<dbReference type="GO" id="GO:0003700">
    <property type="term" value="F:DNA-binding transcription factor activity"/>
    <property type="evidence" value="ECO:0007669"/>
    <property type="project" value="TreeGrafter"/>
</dbReference>
<dbReference type="GO" id="GO:0046983">
    <property type="term" value="F:protein dimerization activity"/>
    <property type="evidence" value="ECO:0007669"/>
    <property type="project" value="InterPro"/>
</dbReference>
<dbReference type="OrthoDB" id="1915602at2759"/>
<organism evidence="7 8">
    <name type="scientific">Coptis chinensis</name>
    <dbReference type="NCBI Taxonomy" id="261450"/>
    <lineage>
        <taxon>Eukaryota</taxon>
        <taxon>Viridiplantae</taxon>
        <taxon>Streptophyta</taxon>
        <taxon>Embryophyta</taxon>
        <taxon>Tracheophyta</taxon>
        <taxon>Spermatophyta</taxon>
        <taxon>Magnoliopsida</taxon>
        <taxon>Ranunculales</taxon>
        <taxon>Ranunculaceae</taxon>
        <taxon>Coptidoideae</taxon>
        <taxon>Coptis</taxon>
    </lineage>
</organism>
<dbReference type="InterPro" id="IPR011598">
    <property type="entry name" value="bHLH_dom"/>
</dbReference>
<feature type="region of interest" description="Disordered" evidence="5">
    <location>
        <begin position="74"/>
        <end position="104"/>
    </location>
</feature>
<dbReference type="GO" id="GO:0005634">
    <property type="term" value="C:nucleus"/>
    <property type="evidence" value="ECO:0007669"/>
    <property type="project" value="UniProtKB-SubCell"/>
</dbReference>
<proteinExistence type="predicted"/>
<dbReference type="PANTHER" id="PTHR12565:SF456">
    <property type="entry name" value="BHLH DOMAIN-CONTAINING PROTEIN"/>
    <property type="match status" value="1"/>
</dbReference>
<keyword evidence="4" id="KW-0539">Nucleus</keyword>
<dbReference type="EMBL" id="JADFTS010000004">
    <property type="protein sequence ID" value="KAF9610901.1"/>
    <property type="molecule type" value="Genomic_DNA"/>
</dbReference>
<comment type="caution">
    <text evidence="7">The sequence shown here is derived from an EMBL/GenBank/DDBJ whole genome shotgun (WGS) entry which is preliminary data.</text>
</comment>
<reference evidence="7 8" key="1">
    <citation type="submission" date="2020-10" db="EMBL/GenBank/DDBJ databases">
        <title>The Coptis chinensis genome and diversification of protoberbering-type alkaloids.</title>
        <authorList>
            <person name="Wang B."/>
            <person name="Shu S."/>
            <person name="Song C."/>
            <person name="Liu Y."/>
        </authorList>
    </citation>
    <scope>NUCLEOTIDE SEQUENCE [LARGE SCALE GENOMIC DNA]</scope>
    <source>
        <strain evidence="7">HL-2020</strain>
        <tissue evidence="7">Leaf</tissue>
    </source>
</reference>
<protein>
    <recommendedName>
        <fullName evidence="6">BHLH domain-containing protein</fullName>
    </recommendedName>
</protein>
<accession>A0A835M4Y5</accession>
<dbReference type="SUPFAM" id="SSF47459">
    <property type="entry name" value="HLH, helix-loop-helix DNA-binding domain"/>
    <property type="match status" value="1"/>
</dbReference>
<evidence type="ECO:0000256" key="2">
    <source>
        <dbReference type="ARBA" id="ARBA00023015"/>
    </source>
</evidence>
<dbReference type="InterPro" id="IPR024097">
    <property type="entry name" value="bHLH_ZIP_TF"/>
</dbReference>
<sequence>MKSSNVEMTLLERQQEARFQWQETKQSCFEDAYFSSGVMKVGNGWSSGFGGETGTGFMDNSSISRRFSCPPVVSDDDQVVTGAGEGEMRKKRKADNNAQNSKAKEINDKRIKGEAEEVVLKEKRETSADVSKENNSKVSEVQKQEFIHVRARRGQATDSHSLAERVRREKISERMRYLQDLVPGCNKIIGKAGMLDEIINYVQSLQRQVEFLSMKLAAVNPRIDDNIDNFFAKEMLESCTDSFPPVGMLAEVINPTYHQFNQVQQVLSCGGSGLEINHTQMSLGRTTSAPVSVPEEYLDSSCFPLSQPQSAWENDLQSVYNIAFHHQGRSTSFPSEPFTGDVLCSFWNR</sequence>
<keyword evidence="2" id="KW-0805">Transcription regulation</keyword>
<evidence type="ECO:0000256" key="5">
    <source>
        <dbReference type="SAM" id="MobiDB-lite"/>
    </source>
</evidence>
<keyword evidence="3" id="KW-0804">Transcription</keyword>
<dbReference type="AlphaFoldDB" id="A0A835M4Y5"/>
<dbReference type="Gene3D" id="4.10.280.10">
    <property type="entry name" value="Helix-loop-helix DNA-binding domain"/>
    <property type="match status" value="1"/>
</dbReference>
<evidence type="ECO:0000259" key="6">
    <source>
        <dbReference type="PROSITE" id="PS50888"/>
    </source>
</evidence>